<dbReference type="EMBL" id="CM039429">
    <property type="protein sequence ID" value="KAI4348282.1"/>
    <property type="molecule type" value="Genomic_DNA"/>
</dbReference>
<sequence length="595" mass="66914">MFDYPEEENPKPSLSALRAYDATWAIARAVKKSHAKFMPDEFIEKILSSNFQGLSGKISFKDGKLLQLPTFDIIHVIGRSYKELVFWSPALGFSKNLVRHQLMEMNIDNGSSGILGTIYWPGGLLAVPNEGTNNNNIKQPLRIGVPANGAFKQFVNVSYDQIRNQTSITGFSIDVFNAAVKRFPHQLPYVFVPFYGSYDEMVEQVYNKKLDAAVGDTEIMAYRYQYVEFSHPYVESGLEMIVTVKPDKSKETWMFMQAFTKEMWLIMAAMHIFIGFVIWLIEREVNPELRGFGAMLWFLVTVLFYAHREQIRSPLARIVLTPWLFVILIVTTSFTASLTSMLTISQIEPSILDVETLLRTNAFVGCNGNSFIVRYLIEALHFKPENIRRIASIRDYPAAFKNNDIKAAFFVCPHAKVFLSMYCKGYMKAGNTFKLGGFGYAFPKNSTLVVDMSVALLNLIESRVTEQLEKNMLSNASCPDSKSQTQDGSSLGVRPFSGLFCICGSIAVLALLYTLQGLLAWNVEILMLGRIWTRVRSLTRVSPAAGPEANNNPREITEQSPLGIQLVDAVMIPRASNQVVCQTIISQGYSTHNLN</sequence>
<dbReference type="Proteomes" id="UP000828941">
    <property type="component" value="Chromosome 4"/>
</dbReference>
<evidence type="ECO:0000313" key="2">
    <source>
        <dbReference type="Proteomes" id="UP000828941"/>
    </source>
</evidence>
<gene>
    <name evidence="1" type="ORF">L6164_009019</name>
</gene>
<reference evidence="1 2" key="1">
    <citation type="journal article" date="2022" name="DNA Res.">
        <title>Chromosomal-level genome assembly of the orchid tree Bauhinia variegata (Leguminosae; Cercidoideae) supports the allotetraploid origin hypothesis of Bauhinia.</title>
        <authorList>
            <person name="Zhong Y."/>
            <person name="Chen Y."/>
            <person name="Zheng D."/>
            <person name="Pang J."/>
            <person name="Liu Y."/>
            <person name="Luo S."/>
            <person name="Meng S."/>
            <person name="Qian L."/>
            <person name="Wei D."/>
            <person name="Dai S."/>
            <person name="Zhou R."/>
        </authorList>
    </citation>
    <scope>NUCLEOTIDE SEQUENCE [LARGE SCALE GENOMIC DNA]</scope>
    <source>
        <strain evidence="1">BV-YZ2020</strain>
    </source>
</reference>
<protein>
    <submittedName>
        <fullName evidence="1">Uncharacterized protein</fullName>
    </submittedName>
</protein>
<accession>A0ACB9PHK7</accession>
<keyword evidence="2" id="KW-1185">Reference proteome</keyword>
<name>A0ACB9PHK7_BAUVA</name>
<comment type="caution">
    <text evidence="1">The sequence shown here is derived from an EMBL/GenBank/DDBJ whole genome shotgun (WGS) entry which is preliminary data.</text>
</comment>
<organism evidence="1 2">
    <name type="scientific">Bauhinia variegata</name>
    <name type="common">Purple orchid tree</name>
    <name type="synonym">Phanera variegata</name>
    <dbReference type="NCBI Taxonomy" id="167791"/>
    <lineage>
        <taxon>Eukaryota</taxon>
        <taxon>Viridiplantae</taxon>
        <taxon>Streptophyta</taxon>
        <taxon>Embryophyta</taxon>
        <taxon>Tracheophyta</taxon>
        <taxon>Spermatophyta</taxon>
        <taxon>Magnoliopsida</taxon>
        <taxon>eudicotyledons</taxon>
        <taxon>Gunneridae</taxon>
        <taxon>Pentapetalae</taxon>
        <taxon>rosids</taxon>
        <taxon>fabids</taxon>
        <taxon>Fabales</taxon>
        <taxon>Fabaceae</taxon>
        <taxon>Cercidoideae</taxon>
        <taxon>Cercideae</taxon>
        <taxon>Bauhiniinae</taxon>
        <taxon>Bauhinia</taxon>
    </lineage>
</organism>
<proteinExistence type="predicted"/>
<evidence type="ECO:0000313" key="1">
    <source>
        <dbReference type="EMBL" id="KAI4348282.1"/>
    </source>
</evidence>